<protein>
    <recommendedName>
        <fullName evidence="13">Probable potassium transport system protein Kup</fullName>
    </recommendedName>
</protein>
<evidence type="ECO:0000256" key="9">
    <source>
        <dbReference type="ARBA" id="ARBA00022958"/>
    </source>
</evidence>
<organism evidence="17 18">
    <name type="scientific">Brevundimonas terrae</name>
    <dbReference type="NCBI Taxonomy" id="363631"/>
    <lineage>
        <taxon>Bacteria</taxon>
        <taxon>Pseudomonadati</taxon>
        <taxon>Pseudomonadota</taxon>
        <taxon>Alphaproteobacteria</taxon>
        <taxon>Caulobacterales</taxon>
        <taxon>Caulobacteraceae</taxon>
        <taxon>Brevundimonas</taxon>
    </lineage>
</organism>
<evidence type="ECO:0000256" key="10">
    <source>
        <dbReference type="ARBA" id="ARBA00022989"/>
    </source>
</evidence>
<evidence type="ECO:0000313" key="17">
    <source>
        <dbReference type="EMBL" id="GAA0380567.1"/>
    </source>
</evidence>
<reference evidence="18" key="1">
    <citation type="journal article" date="2019" name="Int. J. Syst. Evol. Microbiol.">
        <title>The Global Catalogue of Microorganisms (GCM) 10K type strain sequencing project: providing services to taxonomists for standard genome sequencing and annotation.</title>
        <authorList>
            <consortium name="The Broad Institute Genomics Platform"/>
            <consortium name="The Broad Institute Genome Sequencing Center for Infectious Disease"/>
            <person name="Wu L."/>
            <person name="Ma J."/>
        </authorList>
    </citation>
    <scope>NUCLEOTIDE SEQUENCE [LARGE SCALE GENOMIC DNA]</scope>
    <source>
        <strain evidence="18">JCM 13476</strain>
    </source>
</reference>
<dbReference type="InterPro" id="IPR053952">
    <property type="entry name" value="K_trans_C"/>
</dbReference>
<dbReference type="Pfam" id="PF22776">
    <property type="entry name" value="K_trans_C"/>
    <property type="match status" value="1"/>
</dbReference>
<dbReference type="Proteomes" id="UP001500791">
    <property type="component" value="Unassembled WGS sequence"/>
</dbReference>
<keyword evidence="18" id="KW-1185">Reference proteome</keyword>
<feature type="transmembrane region" description="Helical" evidence="13">
    <location>
        <begin position="132"/>
        <end position="161"/>
    </location>
</feature>
<sequence length="657" mass="71095">MVGDQPRDDRRPAAASQSASSDNAPNPSHDGPHGTPVSKNAQRALLIGAIGVVFGDIGTSPIYALREAVGHAQGLGDPHLAIMGVVSLAFWALMIVVTLKYVLFLMRADNRGEGGALSLMALAQNALGRRSAFLFVLGLCGAALFYADGVITPAISVLSAIEGIKGAPGVGNAINPFIVPIAAIILIGLFMVQSHGTAGLAKFFGPITLTWFLSLGALGLFHIFDDLSIITALSPHYALSMLAAKPMLGFVILGSVFLAVTGAEALYADMGHFGKSPIRKGWLFIVLPCLTLNYLGQGAYLLAHPSAMDNPFWNMVPQLIYWPLLLLATAATVIASQAVITGAFSVTQQAVQLGLLPRLDIRNTSETQAGQIYVPAINGLLMLGVLFLLVTFQNTHNLTAAYGVAVTGVMFVNTLMAFTVARHKWKWPLWGVLAILIPMGFVDLVFLSSNLLKLPDGAWMPLLIGGLLVMLMWTWVRGTQILGEKTRRDSLPLTDLIDMLSARPPHRAQGTAIFLTSDPTVAPVAMMHNLKHNKVLHEKNIIMTVHTSHKPRVSDQNRIEIEVISDDFKRVTLTFGYMETPNVPKALAQCRRQGLKFDIMSTSFFLGRRSVVPSARQGMPLWQDKLFIFLMRNAANPTDFFRIPPGRVVELGTQVSV</sequence>
<keyword evidence="8 13" id="KW-0769">Symport</keyword>
<keyword evidence="4 13" id="KW-1003">Cell membrane</keyword>
<gene>
    <name evidence="13" type="primary">kup</name>
    <name evidence="17" type="ORF">GCM10009093_04420</name>
</gene>
<dbReference type="InterPro" id="IPR023051">
    <property type="entry name" value="Kup"/>
</dbReference>
<keyword evidence="10 13" id="KW-1133">Transmembrane helix</keyword>
<accession>A0ABP3HVC4</accession>
<evidence type="ECO:0000313" key="18">
    <source>
        <dbReference type="Proteomes" id="UP001500791"/>
    </source>
</evidence>
<feature type="transmembrane region" description="Helical" evidence="13">
    <location>
        <begin position="320"/>
        <end position="351"/>
    </location>
</feature>
<dbReference type="EMBL" id="BAAAEJ010000003">
    <property type="protein sequence ID" value="GAA0380567.1"/>
    <property type="molecule type" value="Genomic_DNA"/>
</dbReference>
<name>A0ABP3HVC4_9CAUL</name>
<evidence type="ECO:0000256" key="14">
    <source>
        <dbReference type="SAM" id="MobiDB-lite"/>
    </source>
</evidence>
<keyword evidence="3 13" id="KW-0813">Transport</keyword>
<evidence type="ECO:0000259" key="16">
    <source>
        <dbReference type="Pfam" id="PF22776"/>
    </source>
</evidence>
<evidence type="ECO:0000256" key="1">
    <source>
        <dbReference type="ARBA" id="ARBA00004141"/>
    </source>
</evidence>
<dbReference type="PANTHER" id="PTHR30540">
    <property type="entry name" value="OSMOTIC STRESS POTASSIUM TRANSPORTER"/>
    <property type="match status" value="1"/>
</dbReference>
<evidence type="ECO:0000256" key="4">
    <source>
        <dbReference type="ARBA" id="ARBA00022475"/>
    </source>
</evidence>
<comment type="function">
    <text evidence="13">Transport of potassium into the cell. Likely operates as a K(+):H(+) symporter.</text>
</comment>
<feature type="transmembrane region" description="Helical" evidence="13">
    <location>
        <begin position="44"/>
        <end position="65"/>
    </location>
</feature>
<dbReference type="Pfam" id="PF02705">
    <property type="entry name" value="K_trans"/>
    <property type="match status" value="1"/>
</dbReference>
<evidence type="ECO:0000259" key="15">
    <source>
        <dbReference type="Pfam" id="PF02705"/>
    </source>
</evidence>
<feature type="transmembrane region" description="Helical" evidence="13">
    <location>
        <begin position="173"/>
        <end position="192"/>
    </location>
</feature>
<feature type="transmembrane region" description="Helical" evidence="13">
    <location>
        <begin position="372"/>
        <end position="392"/>
    </location>
</feature>
<evidence type="ECO:0000256" key="2">
    <source>
        <dbReference type="ARBA" id="ARBA00007019"/>
    </source>
</evidence>
<feature type="transmembrane region" description="Helical" evidence="13">
    <location>
        <begin position="80"/>
        <end position="103"/>
    </location>
</feature>
<evidence type="ECO:0000256" key="12">
    <source>
        <dbReference type="ARBA" id="ARBA00023136"/>
    </source>
</evidence>
<feature type="transmembrane region" description="Helical" evidence="13">
    <location>
        <begin position="204"/>
        <end position="224"/>
    </location>
</feature>
<evidence type="ECO:0000256" key="5">
    <source>
        <dbReference type="ARBA" id="ARBA00022519"/>
    </source>
</evidence>
<feature type="transmembrane region" description="Helical" evidence="13">
    <location>
        <begin position="427"/>
        <end position="446"/>
    </location>
</feature>
<feature type="compositionally biased region" description="Basic and acidic residues" evidence="14">
    <location>
        <begin position="1"/>
        <end position="12"/>
    </location>
</feature>
<evidence type="ECO:0000256" key="3">
    <source>
        <dbReference type="ARBA" id="ARBA00022448"/>
    </source>
</evidence>
<comment type="subcellular location">
    <subcellularLocation>
        <location evidence="13">Cell membrane</location>
        <topology evidence="13">Multi-pass membrane protein</topology>
    </subcellularLocation>
    <subcellularLocation>
        <location evidence="1">Membrane</location>
        <topology evidence="1">Multi-pass membrane protein</topology>
    </subcellularLocation>
</comment>
<evidence type="ECO:0000256" key="7">
    <source>
        <dbReference type="ARBA" id="ARBA00022692"/>
    </source>
</evidence>
<feature type="region of interest" description="Disordered" evidence="14">
    <location>
        <begin position="1"/>
        <end position="37"/>
    </location>
</feature>
<keyword evidence="11 13" id="KW-0406">Ion transport</keyword>
<proteinExistence type="inferred from homology"/>
<evidence type="ECO:0000256" key="11">
    <source>
        <dbReference type="ARBA" id="ARBA00023065"/>
    </source>
</evidence>
<feature type="compositionally biased region" description="Low complexity" evidence="14">
    <location>
        <begin position="13"/>
        <end position="28"/>
    </location>
</feature>
<comment type="catalytic activity">
    <reaction evidence="13">
        <text>K(+)(in) + H(+)(in) = K(+)(out) + H(+)(out)</text>
        <dbReference type="Rhea" id="RHEA:28490"/>
        <dbReference type="ChEBI" id="CHEBI:15378"/>
        <dbReference type="ChEBI" id="CHEBI:29103"/>
    </reaction>
</comment>
<dbReference type="InterPro" id="IPR053951">
    <property type="entry name" value="K_trans_N"/>
</dbReference>
<keyword evidence="12 13" id="KW-0472">Membrane</keyword>
<keyword evidence="7 13" id="KW-0812">Transmembrane</keyword>
<feature type="transmembrane region" description="Helical" evidence="13">
    <location>
        <begin position="458"/>
        <end position="476"/>
    </location>
</feature>
<feature type="transmembrane region" description="Helical" evidence="13">
    <location>
        <begin position="398"/>
        <end position="420"/>
    </location>
</feature>
<dbReference type="InterPro" id="IPR003855">
    <property type="entry name" value="K+_transporter"/>
</dbReference>
<evidence type="ECO:0000256" key="8">
    <source>
        <dbReference type="ARBA" id="ARBA00022847"/>
    </source>
</evidence>
<keyword evidence="9 13" id="KW-0630">Potassium</keyword>
<feature type="domain" description="K+ potassium transporter C-terminal" evidence="16">
    <location>
        <begin position="510"/>
        <end position="656"/>
    </location>
</feature>
<keyword evidence="6 13" id="KW-0633">Potassium transport</keyword>
<keyword evidence="5" id="KW-0997">Cell inner membrane</keyword>
<evidence type="ECO:0000256" key="6">
    <source>
        <dbReference type="ARBA" id="ARBA00022538"/>
    </source>
</evidence>
<comment type="similarity">
    <text evidence="2 13">Belongs to the HAK/KUP transporter (TC 2.A.72) family.</text>
</comment>
<feature type="domain" description="K+ potassium transporter integral membrane" evidence="15">
    <location>
        <begin position="46"/>
        <end position="498"/>
    </location>
</feature>
<comment type="caution">
    <text evidence="17">The sequence shown here is derived from an EMBL/GenBank/DDBJ whole genome shotgun (WGS) entry which is preliminary data.</text>
</comment>
<evidence type="ECO:0000256" key="13">
    <source>
        <dbReference type="HAMAP-Rule" id="MF_01522"/>
    </source>
</evidence>
<feature type="transmembrane region" description="Helical" evidence="13">
    <location>
        <begin position="281"/>
        <end position="300"/>
    </location>
</feature>
<dbReference type="PANTHER" id="PTHR30540:SF79">
    <property type="entry name" value="LOW AFFINITY POTASSIUM TRANSPORT SYSTEM PROTEIN KUP"/>
    <property type="match status" value="1"/>
</dbReference>
<dbReference type="RefSeq" id="WP_167175861.1">
    <property type="nucleotide sequence ID" value="NZ_BAAAEJ010000003.1"/>
</dbReference>
<feature type="transmembrane region" description="Helical" evidence="13">
    <location>
        <begin position="236"/>
        <end position="260"/>
    </location>
</feature>
<dbReference type="HAMAP" id="MF_01522">
    <property type="entry name" value="Kup"/>
    <property type="match status" value="1"/>
</dbReference>